<accession>A0A249SNL5</accession>
<proteinExistence type="predicted"/>
<dbReference type="Proteomes" id="UP000232229">
    <property type="component" value="Chromosome"/>
</dbReference>
<gene>
    <name evidence="1" type="ORF">CK556_01760</name>
</gene>
<dbReference type="EMBL" id="CP023173">
    <property type="protein sequence ID" value="ASZ09081.1"/>
    <property type="molecule type" value="Genomic_DNA"/>
</dbReference>
<organism evidence="1 2">
    <name type="scientific">Mesoplasma chauliocola</name>
    <dbReference type="NCBI Taxonomy" id="216427"/>
    <lineage>
        <taxon>Bacteria</taxon>
        <taxon>Bacillati</taxon>
        <taxon>Mycoplasmatota</taxon>
        <taxon>Mollicutes</taxon>
        <taxon>Entomoplasmatales</taxon>
        <taxon>Entomoplasmataceae</taxon>
        <taxon>Mesoplasma</taxon>
    </lineage>
</organism>
<keyword evidence="2" id="KW-1185">Reference proteome</keyword>
<evidence type="ECO:0000313" key="2">
    <source>
        <dbReference type="Proteomes" id="UP000232229"/>
    </source>
</evidence>
<dbReference type="KEGG" id="mchc:CK556_01760"/>
<evidence type="ECO:0000313" key="1">
    <source>
        <dbReference type="EMBL" id="ASZ09081.1"/>
    </source>
</evidence>
<name>A0A249SNL5_9MOLU</name>
<dbReference type="RefSeq" id="WP_027875652.1">
    <property type="nucleotide sequence ID" value="NZ_CP023173.1"/>
</dbReference>
<dbReference type="AlphaFoldDB" id="A0A249SNL5"/>
<sequence length="61" mass="7519">MKQVKSLSISLKDSILKIHRRTFYKKPKTKNYKYDFAKKYLKVFLTKTKEFLDVSEYIKFY</sequence>
<protein>
    <submittedName>
        <fullName evidence="1">Uncharacterized protein</fullName>
    </submittedName>
</protein>
<reference evidence="1 2" key="1">
    <citation type="submission" date="2017-08" db="EMBL/GenBank/DDBJ databases">
        <title>Complete Genome Sequence of Mesoplasma chauliocola.</title>
        <authorList>
            <person name="Knight T.F.Jr."/>
            <person name="Citino T."/>
        </authorList>
    </citation>
    <scope>NUCLEOTIDE SEQUENCE [LARGE SCALE GENOMIC DNA]</scope>
    <source>
        <strain evidence="1 2">CHPA-2</strain>
    </source>
</reference>